<dbReference type="InterPro" id="IPR010321">
    <property type="entry name" value="DUF922"/>
</dbReference>
<name>A0A1I5QA17_9GAMM</name>
<evidence type="ECO:0000256" key="1">
    <source>
        <dbReference type="SAM" id="SignalP"/>
    </source>
</evidence>
<proteinExistence type="predicted"/>
<reference evidence="3" key="1">
    <citation type="submission" date="2016-10" db="EMBL/GenBank/DDBJ databases">
        <authorList>
            <person name="Varghese N."/>
            <person name="Submissions S."/>
        </authorList>
    </citation>
    <scope>NUCLEOTIDE SEQUENCE [LARGE SCALE GENOMIC DNA]</scope>
    <source>
        <strain evidence="3">JCM 18195</strain>
    </source>
</reference>
<dbReference type="GO" id="GO:0006508">
    <property type="term" value="P:proteolysis"/>
    <property type="evidence" value="ECO:0007669"/>
    <property type="project" value="UniProtKB-KW"/>
</dbReference>
<sequence>MRGVWWLLALAPLVQAAEPVSSTVREQHYMVYGRTVDDIRRSIIERTPVRNAQAAFAGNTKSHYKTTYRLVPVAQTGCVLRNAAVKVESVVTLPQLAPGTLPPAVAAEWRRYYTALRAHEYLHVEGGKESARATQQWLASMKVSGPCHAARPRVRAAIEAYIRMLDQRDRRLDAITDHGRSQGAWLDARVR</sequence>
<evidence type="ECO:0000313" key="2">
    <source>
        <dbReference type="EMBL" id="SFP42881.1"/>
    </source>
</evidence>
<protein>
    <submittedName>
        <fullName evidence="2">Predicted secreted Zn-dependent protease</fullName>
    </submittedName>
</protein>
<gene>
    <name evidence="2" type="ORF">SAMN05216229_102253</name>
</gene>
<keyword evidence="1" id="KW-0732">Signal</keyword>
<dbReference type="EMBL" id="FOXM01000002">
    <property type="protein sequence ID" value="SFP42881.1"/>
    <property type="molecule type" value="Genomic_DNA"/>
</dbReference>
<dbReference type="Proteomes" id="UP000243084">
    <property type="component" value="Unassembled WGS sequence"/>
</dbReference>
<accession>A0A1I5QA17</accession>
<dbReference type="Pfam" id="PF06037">
    <property type="entry name" value="DUF922"/>
    <property type="match status" value="1"/>
</dbReference>
<feature type="chain" id="PRO_5017468664" evidence="1">
    <location>
        <begin position="17"/>
        <end position="191"/>
    </location>
</feature>
<feature type="signal peptide" evidence="1">
    <location>
        <begin position="1"/>
        <end position="16"/>
    </location>
</feature>
<organism evidence="2 3">
    <name type="scientific">Geopseudomonas sagittaria</name>
    <dbReference type="NCBI Taxonomy" id="1135990"/>
    <lineage>
        <taxon>Bacteria</taxon>
        <taxon>Pseudomonadati</taxon>
        <taxon>Pseudomonadota</taxon>
        <taxon>Gammaproteobacteria</taxon>
        <taxon>Pseudomonadales</taxon>
        <taxon>Pseudomonadaceae</taxon>
        <taxon>Geopseudomonas</taxon>
    </lineage>
</organism>
<keyword evidence="3" id="KW-1185">Reference proteome</keyword>
<dbReference type="RefSeq" id="WP_092428360.1">
    <property type="nucleotide sequence ID" value="NZ_FOXM01000002.1"/>
</dbReference>
<keyword evidence="2" id="KW-0645">Protease</keyword>
<keyword evidence="2" id="KW-0378">Hydrolase</keyword>
<evidence type="ECO:0000313" key="3">
    <source>
        <dbReference type="Proteomes" id="UP000243084"/>
    </source>
</evidence>
<dbReference type="GO" id="GO:0008233">
    <property type="term" value="F:peptidase activity"/>
    <property type="evidence" value="ECO:0007669"/>
    <property type="project" value="UniProtKB-KW"/>
</dbReference>
<dbReference type="OrthoDB" id="6859677at2"/>
<dbReference type="AlphaFoldDB" id="A0A1I5QA17"/>